<dbReference type="SUPFAM" id="SSF55811">
    <property type="entry name" value="Nudix"/>
    <property type="match status" value="1"/>
</dbReference>
<evidence type="ECO:0000259" key="7">
    <source>
        <dbReference type="PROSITE" id="PS51462"/>
    </source>
</evidence>
<feature type="domain" description="Nudix hydrolase" evidence="7">
    <location>
        <begin position="46"/>
        <end position="176"/>
    </location>
</feature>
<evidence type="ECO:0000256" key="2">
    <source>
        <dbReference type="ARBA" id="ARBA00001946"/>
    </source>
</evidence>
<name>A0A1X1ZAM6_9MYCO</name>
<evidence type="ECO:0000256" key="4">
    <source>
        <dbReference type="ARBA" id="ARBA00022801"/>
    </source>
</evidence>
<keyword evidence="9" id="KW-1185">Reference proteome</keyword>
<keyword evidence="5" id="KW-0460">Magnesium</keyword>
<evidence type="ECO:0000256" key="1">
    <source>
        <dbReference type="ARBA" id="ARBA00001936"/>
    </source>
</evidence>
<dbReference type="Proteomes" id="UP000193529">
    <property type="component" value="Unassembled WGS sequence"/>
</dbReference>
<evidence type="ECO:0000313" key="9">
    <source>
        <dbReference type="Proteomes" id="UP000193529"/>
    </source>
</evidence>
<keyword evidence="3" id="KW-0479">Metal-binding</keyword>
<reference evidence="8 9" key="1">
    <citation type="submission" date="2016-01" db="EMBL/GenBank/DDBJ databases">
        <title>The new phylogeny of the genus Mycobacterium.</title>
        <authorList>
            <person name="Tarcisio F."/>
            <person name="Conor M."/>
            <person name="Antonella G."/>
            <person name="Elisabetta G."/>
            <person name="Giulia F.S."/>
            <person name="Sara T."/>
            <person name="Anna F."/>
            <person name="Clotilde B."/>
            <person name="Roberto B."/>
            <person name="Veronica D.S."/>
            <person name="Fabio R."/>
            <person name="Monica P."/>
            <person name="Olivier J."/>
            <person name="Enrico T."/>
            <person name="Nicola S."/>
        </authorList>
    </citation>
    <scope>NUCLEOTIDE SEQUENCE [LARGE SCALE GENOMIC DNA]</scope>
    <source>
        <strain evidence="8 9">DSM 44572</strain>
    </source>
</reference>
<evidence type="ECO:0000313" key="8">
    <source>
        <dbReference type="EMBL" id="ORW20404.1"/>
    </source>
</evidence>
<dbReference type="Gene3D" id="3.90.79.10">
    <property type="entry name" value="Nucleoside Triphosphate Pyrophosphohydrolase"/>
    <property type="match status" value="1"/>
</dbReference>
<dbReference type="Pfam" id="PF00293">
    <property type="entry name" value="NUDIX"/>
    <property type="match status" value="1"/>
</dbReference>
<dbReference type="PANTHER" id="PTHR12992">
    <property type="entry name" value="NUDIX HYDROLASE"/>
    <property type="match status" value="1"/>
</dbReference>
<dbReference type="OrthoDB" id="9804442at2"/>
<dbReference type="RefSeq" id="WP_041297799.1">
    <property type="nucleotide sequence ID" value="NZ_LQPJ01000124.1"/>
</dbReference>
<gene>
    <name evidence="8" type="ORF">AWC19_15005</name>
</gene>
<keyword evidence="4" id="KW-0378">Hydrolase</keyword>
<proteinExistence type="predicted"/>
<dbReference type="PROSITE" id="PS51462">
    <property type="entry name" value="NUDIX"/>
    <property type="match status" value="1"/>
</dbReference>
<organism evidence="8 9">
    <name type="scientific">Mycobacterium palustre</name>
    <dbReference type="NCBI Taxonomy" id="153971"/>
    <lineage>
        <taxon>Bacteria</taxon>
        <taxon>Bacillati</taxon>
        <taxon>Actinomycetota</taxon>
        <taxon>Actinomycetes</taxon>
        <taxon>Mycobacteriales</taxon>
        <taxon>Mycobacteriaceae</taxon>
        <taxon>Mycobacterium</taxon>
        <taxon>Mycobacterium simiae complex</taxon>
    </lineage>
</organism>
<comment type="caution">
    <text evidence="8">The sequence shown here is derived from an EMBL/GenBank/DDBJ whole genome shotgun (WGS) entry which is preliminary data.</text>
</comment>
<protein>
    <submittedName>
        <fullName evidence="8">Coenzyme A pyrophosphatase</fullName>
    </submittedName>
</protein>
<dbReference type="EMBL" id="LQPJ01000124">
    <property type="protein sequence ID" value="ORW20404.1"/>
    <property type="molecule type" value="Genomic_DNA"/>
</dbReference>
<sequence>MTDSPTDIDVDGAGRQVGPERLNLAREAIIAALQRFSHWAFAGGGLRRATVVIVVHRRGEEFGIWIIERASGLRHAPGQYALPGGRSEPGEDVIATGLRELEEETGIVLGRQDVLGRLDDYVTRSDHLISTIVCWAESHPTIRPNPGEVARAYFVPLADLLVTPRFPRDPQTGLALIEFPLLGVIIHAATGALLYQFAEVVLRGRHTRVAAIVEPRIET</sequence>
<comment type="cofactor">
    <cofactor evidence="2">
        <name>Mg(2+)</name>
        <dbReference type="ChEBI" id="CHEBI:18420"/>
    </cofactor>
</comment>
<dbReference type="GO" id="GO:0010945">
    <property type="term" value="F:coenzyme A diphosphatase activity"/>
    <property type="evidence" value="ECO:0007669"/>
    <property type="project" value="InterPro"/>
</dbReference>
<dbReference type="InterPro" id="IPR015797">
    <property type="entry name" value="NUDIX_hydrolase-like_dom_sf"/>
</dbReference>
<dbReference type="PANTHER" id="PTHR12992:SF11">
    <property type="entry name" value="MITOCHONDRIAL COENZYME A DIPHOSPHATASE NUDT8"/>
    <property type="match status" value="1"/>
</dbReference>
<dbReference type="STRING" id="153971.AWC19_15005"/>
<dbReference type="AlphaFoldDB" id="A0A1X1ZAM6"/>
<keyword evidence="6" id="KW-0464">Manganese</keyword>
<dbReference type="InterPro" id="IPR045121">
    <property type="entry name" value="CoAse"/>
</dbReference>
<dbReference type="InterPro" id="IPR000086">
    <property type="entry name" value="NUDIX_hydrolase_dom"/>
</dbReference>
<evidence type="ECO:0000256" key="3">
    <source>
        <dbReference type="ARBA" id="ARBA00022723"/>
    </source>
</evidence>
<accession>A0A1X1ZAM6</accession>
<dbReference type="GO" id="GO:0046872">
    <property type="term" value="F:metal ion binding"/>
    <property type="evidence" value="ECO:0007669"/>
    <property type="project" value="UniProtKB-KW"/>
</dbReference>
<dbReference type="CDD" id="cd03426">
    <property type="entry name" value="NUDIX_CoAse_Nudt7"/>
    <property type="match status" value="1"/>
</dbReference>
<evidence type="ECO:0000256" key="5">
    <source>
        <dbReference type="ARBA" id="ARBA00022842"/>
    </source>
</evidence>
<comment type="cofactor">
    <cofactor evidence="1">
        <name>Mn(2+)</name>
        <dbReference type="ChEBI" id="CHEBI:29035"/>
    </cofactor>
</comment>
<evidence type="ECO:0000256" key="6">
    <source>
        <dbReference type="ARBA" id="ARBA00023211"/>
    </source>
</evidence>